<comment type="similarity">
    <text evidence="1">Belongs to the sigma-70 factor family. ECF subfamily.</text>
</comment>
<sequence length="229" mass="26230">MGSGVEPTQQQAKVPQIENGNFCQEFMSENSSFSENTNSASYTSDQTSSTLLHAAQLGDDDAWSRMVKKYSPMIYRRCRRQGLSINDADTITQEVFLELFKRIERFQRQRKGSFRKFVGLVVHSRITDFFRSLKKAPGSLTDSQLFALPFPTDGASNTDQQEKSFTEIRHALSKEFSDRDWVILYRSVGDETAPVEIAEELGISVNTVYLVKSRMLKRLREIFTHMESK</sequence>
<evidence type="ECO:0000313" key="7">
    <source>
        <dbReference type="EMBL" id="QDT65880.1"/>
    </source>
</evidence>
<dbReference type="Pfam" id="PF04542">
    <property type="entry name" value="Sigma70_r2"/>
    <property type="match status" value="1"/>
</dbReference>
<feature type="domain" description="RNA polymerase sigma-70 region 2" evidence="6">
    <location>
        <begin position="66"/>
        <end position="134"/>
    </location>
</feature>
<keyword evidence="5" id="KW-0804">Transcription</keyword>
<dbReference type="KEGG" id="chya:V22_31420"/>
<dbReference type="Gene3D" id="1.10.10.10">
    <property type="entry name" value="Winged helix-like DNA-binding domain superfamily/Winged helix DNA-binding domain"/>
    <property type="match status" value="1"/>
</dbReference>
<dbReference type="InterPro" id="IPR013325">
    <property type="entry name" value="RNA_pol_sigma_r2"/>
</dbReference>
<dbReference type="InterPro" id="IPR039425">
    <property type="entry name" value="RNA_pol_sigma-70-like"/>
</dbReference>
<dbReference type="SUPFAM" id="SSF88946">
    <property type="entry name" value="Sigma2 domain of RNA polymerase sigma factors"/>
    <property type="match status" value="1"/>
</dbReference>
<dbReference type="EMBL" id="CP036316">
    <property type="protein sequence ID" value="QDT65880.1"/>
    <property type="molecule type" value="Genomic_DNA"/>
</dbReference>
<dbReference type="GO" id="GO:0016987">
    <property type="term" value="F:sigma factor activity"/>
    <property type="evidence" value="ECO:0007669"/>
    <property type="project" value="UniProtKB-KW"/>
</dbReference>
<evidence type="ECO:0000256" key="3">
    <source>
        <dbReference type="ARBA" id="ARBA00023082"/>
    </source>
</evidence>
<evidence type="ECO:0000259" key="6">
    <source>
        <dbReference type="Pfam" id="PF04542"/>
    </source>
</evidence>
<dbReference type="NCBIfam" id="TIGR02937">
    <property type="entry name" value="sigma70-ECF"/>
    <property type="match status" value="1"/>
</dbReference>
<keyword evidence="3" id="KW-0731">Sigma factor</keyword>
<reference evidence="7 8" key="1">
    <citation type="submission" date="2019-02" db="EMBL/GenBank/DDBJ databases">
        <title>Deep-cultivation of Planctomycetes and their phenomic and genomic characterization uncovers novel biology.</title>
        <authorList>
            <person name="Wiegand S."/>
            <person name="Jogler M."/>
            <person name="Boedeker C."/>
            <person name="Pinto D."/>
            <person name="Vollmers J."/>
            <person name="Rivas-Marin E."/>
            <person name="Kohn T."/>
            <person name="Peeters S.H."/>
            <person name="Heuer A."/>
            <person name="Rast P."/>
            <person name="Oberbeckmann S."/>
            <person name="Bunk B."/>
            <person name="Jeske O."/>
            <person name="Meyerdierks A."/>
            <person name="Storesund J.E."/>
            <person name="Kallscheuer N."/>
            <person name="Luecker S."/>
            <person name="Lage O.M."/>
            <person name="Pohl T."/>
            <person name="Merkel B.J."/>
            <person name="Hornburger P."/>
            <person name="Mueller R.-W."/>
            <person name="Bruemmer F."/>
            <person name="Labrenz M."/>
            <person name="Spormann A.M."/>
            <person name="Op den Camp H."/>
            <person name="Overmann J."/>
            <person name="Amann R."/>
            <person name="Jetten M.S.M."/>
            <person name="Mascher T."/>
            <person name="Medema M.H."/>
            <person name="Devos D.P."/>
            <person name="Kaster A.-K."/>
            <person name="Ovreas L."/>
            <person name="Rohde M."/>
            <person name="Galperin M.Y."/>
            <person name="Jogler C."/>
        </authorList>
    </citation>
    <scope>NUCLEOTIDE SEQUENCE [LARGE SCALE GENOMIC DNA]</scope>
    <source>
        <strain evidence="7 8">V22</strain>
    </source>
</reference>
<name>A0A517TBZ2_9PLAN</name>
<dbReference type="PANTHER" id="PTHR43133">
    <property type="entry name" value="RNA POLYMERASE ECF-TYPE SIGMA FACTO"/>
    <property type="match status" value="1"/>
</dbReference>
<protein>
    <submittedName>
        <fullName evidence="7">RNA polymerase factor sigma-70</fullName>
    </submittedName>
</protein>
<proteinExistence type="inferred from homology"/>
<dbReference type="GO" id="GO:0003677">
    <property type="term" value="F:DNA binding"/>
    <property type="evidence" value="ECO:0007669"/>
    <property type="project" value="UniProtKB-KW"/>
</dbReference>
<keyword evidence="4" id="KW-0238">DNA-binding</keyword>
<dbReference type="InterPro" id="IPR036388">
    <property type="entry name" value="WH-like_DNA-bd_sf"/>
</dbReference>
<dbReference type="Proteomes" id="UP000319976">
    <property type="component" value="Chromosome"/>
</dbReference>
<dbReference type="OrthoDB" id="281047at2"/>
<dbReference type="InterPro" id="IPR014284">
    <property type="entry name" value="RNA_pol_sigma-70_dom"/>
</dbReference>
<organism evidence="7 8">
    <name type="scientific">Calycomorphotria hydatis</name>
    <dbReference type="NCBI Taxonomy" id="2528027"/>
    <lineage>
        <taxon>Bacteria</taxon>
        <taxon>Pseudomonadati</taxon>
        <taxon>Planctomycetota</taxon>
        <taxon>Planctomycetia</taxon>
        <taxon>Planctomycetales</taxon>
        <taxon>Planctomycetaceae</taxon>
        <taxon>Calycomorphotria</taxon>
    </lineage>
</organism>
<evidence type="ECO:0000256" key="2">
    <source>
        <dbReference type="ARBA" id="ARBA00023015"/>
    </source>
</evidence>
<evidence type="ECO:0000256" key="4">
    <source>
        <dbReference type="ARBA" id="ARBA00023125"/>
    </source>
</evidence>
<dbReference type="SUPFAM" id="SSF88659">
    <property type="entry name" value="Sigma3 and sigma4 domains of RNA polymerase sigma factors"/>
    <property type="match status" value="1"/>
</dbReference>
<keyword evidence="2" id="KW-0805">Transcription regulation</keyword>
<dbReference type="InterPro" id="IPR013324">
    <property type="entry name" value="RNA_pol_sigma_r3/r4-like"/>
</dbReference>
<evidence type="ECO:0000256" key="5">
    <source>
        <dbReference type="ARBA" id="ARBA00023163"/>
    </source>
</evidence>
<gene>
    <name evidence="7" type="ORF">V22_31420</name>
</gene>
<accession>A0A517TBZ2</accession>
<dbReference type="InterPro" id="IPR007627">
    <property type="entry name" value="RNA_pol_sigma70_r2"/>
</dbReference>
<evidence type="ECO:0000256" key="1">
    <source>
        <dbReference type="ARBA" id="ARBA00010641"/>
    </source>
</evidence>
<dbReference type="AlphaFoldDB" id="A0A517TBZ2"/>
<dbReference type="PANTHER" id="PTHR43133:SF8">
    <property type="entry name" value="RNA POLYMERASE SIGMA FACTOR HI_1459-RELATED"/>
    <property type="match status" value="1"/>
</dbReference>
<dbReference type="GO" id="GO:0006352">
    <property type="term" value="P:DNA-templated transcription initiation"/>
    <property type="evidence" value="ECO:0007669"/>
    <property type="project" value="InterPro"/>
</dbReference>
<evidence type="ECO:0000313" key="8">
    <source>
        <dbReference type="Proteomes" id="UP000319976"/>
    </source>
</evidence>
<dbReference type="Gene3D" id="1.10.1740.10">
    <property type="match status" value="1"/>
</dbReference>
<keyword evidence="8" id="KW-1185">Reference proteome</keyword>